<dbReference type="InterPro" id="IPR021109">
    <property type="entry name" value="Peptidase_aspartic_dom_sf"/>
</dbReference>
<protein>
    <submittedName>
        <fullName evidence="2">Uncharacterized protein</fullName>
    </submittedName>
</protein>
<evidence type="ECO:0000313" key="3">
    <source>
        <dbReference type="Proteomes" id="UP000036987"/>
    </source>
</evidence>
<evidence type="ECO:0000313" key="2">
    <source>
        <dbReference type="EMBL" id="KMZ70740.1"/>
    </source>
</evidence>
<dbReference type="AlphaFoldDB" id="A0A0K9PR86"/>
<accession>A0A0K9PR86</accession>
<feature type="compositionally biased region" description="Acidic residues" evidence="1">
    <location>
        <begin position="96"/>
        <end position="110"/>
    </location>
</feature>
<dbReference type="Proteomes" id="UP000036987">
    <property type="component" value="Unassembled WGS sequence"/>
</dbReference>
<organism evidence="2 3">
    <name type="scientific">Zostera marina</name>
    <name type="common">Eelgrass</name>
    <dbReference type="NCBI Taxonomy" id="29655"/>
    <lineage>
        <taxon>Eukaryota</taxon>
        <taxon>Viridiplantae</taxon>
        <taxon>Streptophyta</taxon>
        <taxon>Embryophyta</taxon>
        <taxon>Tracheophyta</taxon>
        <taxon>Spermatophyta</taxon>
        <taxon>Magnoliopsida</taxon>
        <taxon>Liliopsida</taxon>
        <taxon>Zosteraceae</taxon>
        <taxon>Zostera</taxon>
    </lineage>
</organism>
<comment type="caution">
    <text evidence="2">The sequence shown here is derived from an EMBL/GenBank/DDBJ whole genome shotgun (WGS) entry which is preliminary data.</text>
</comment>
<dbReference type="Gene3D" id="2.40.70.10">
    <property type="entry name" value="Acid Proteases"/>
    <property type="match status" value="1"/>
</dbReference>
<dbReference type="CDD" id="cd00303">
    <property type="entry name" value="retropepsin_like"/>
    <property type="match status" value="1"/>
</dbReference>
<gene>
    <name evidence="2" type="ORF">ZOSMA_194G00030</name>
</gene>
<sequence>MRSPPYGLAYPSEMYHPTPFSPNPFYTNFQPYATPTYSPTPLYNPQTTMLSISQRLSRLKELVNRILGCLNPTSFNSTPPFSVPIDINQSSRYTDAEEASSEEQSLEEGEQVGGEAEARIVLQKIEGEDRKHAAYVQGIFKGEIIKVLIDSRVNLNYVRSPLAQRMGVEIDNTENILIAKDEAVVSCPRVCHSEFLQLDNTVLKVDLHVMLFQGADIILGKALIDTFEEVTFDVTNSRTFLRECLVRVRKTY</sequence>
<dbReference type="EMBL" id="LFYR01000710">
    <property type="protein sequence ID" value="KMZ70740.1"/>
    <property type="molecule type" value="Genomic_DNA"/>
</dbReference>
<proteinExistence type="predicted"/>
<evidence type="ECO:0000256" key="1">
    <source>
        <dbReference type="SAM" id="MobiDB-lite"/>
    </source>
</evidence>
<reference evidence="3" key="1">
    <citation type="journal article" date="2016" name="Nature">
        <title>The genome of the seagrass Zostera marina reveals angiosperm adaptation to the sea.</title>
        <authorList>
            <person name="Olsen J.L."/>
            <person name="Rouze P."/>
            <person name="Verhelst B."/>
            <person name="Lin Y.-C."/>
            <person name="Bayer T."/>
            <person name="Collen J."/>
            <person name="Dattolo E."/>
            <person name="De Paoli E."/>
            <person name="Dittami S."/>
            <person name="Maumus F."/>
            <person name="Michel G."/>
            <person name="Kersting A."/>
            <person name="Lauritano C."/>
            <person name="Lohaus R."/>
            <person name="Toepel M."/>
            <person name="Tonon T."/>
            <person name="Vanneste K."/>
            <person name="Amirebrahimi M."/>
            <person name="Brakel J."/>
            <person name="Bostroem C."/>
            <person name="Chovatia M."/>
            <person name="Grimwood J."/>
            <person name="Jenkins J.W."/>
            <person name="Jueterbock A."/>
            <person name="Mraz A."/>
            <person name="Stam W.T."/>
            <person name="Tice H."/>
            <person name="Bornberg-Bauer E."/>
            <person name="Green P.J."/>
            <person name="Pearson G.A."/>
            <person name="Procaccini G."/>
            <person name="Duarte C.M."/>
            <person name="Schmutz J."/>
            <person name="Reusch T.B.H."/>
            <person name="Van de Peer Y."/>
        </authorList>
    </citation>
    <scope>NUCLEOTIDE SEQUENCE [LARGE SCALE GENOMIC DNA]</scope>
    <source>
        <strain evidence="3">cv. Finnish</strain>
    </source>
</reference>
<name>A0A0K9PR86_ZOSMR</name>
<keyword evidence="3" id="KW-1185">Reference proteome</keyword>
<feature type="region of interest" description="Disordered" evidence="1">
    <location>
        <begin position="92"/>
        <end position="113"/>
    </location>
</feature>